<dbReference type="AlphaFoldDB" id="A0A0N8S8D6"/>
<dbReference type="EMBL" id="LJQU01000092">
    <property type="protein sequence ID" value="KPY01296.1"/>
    <property type="molecule type" value="Genomic_DNA"/>
</dbReference>
<dbReference type="InterPro" id="IPR027417">
    <property type="entry name" value="P-loop_NTPase"/>
</dbReference>
<organism evidence="1 2">
    <name type="scientific">Pseudomonas amygdali pv. mori</name>
    <dbReference type="NCBI Taxonomy" id="34065"/>
    <lineage>
        <taxon>Bacteria</taxon>
        <taxon>Pseudomonadati</taxon>
        <taxon>Pseudomonadota</taxon>
        <taxon>Gammaproteobacteria</taxon>
        <taxon>Pseudomonadales</taxon>
        <taxon>Pseudomonadaceae</taxon>
        <taxon>Pseudomonas</taxon>
        <taxon>Pseudomonas amygdali</taxon>
    </lineage>
</organism>
<proteinExistence type="predicted"/>
<gene>
    <name evidence="1" type="ORF">ALO63_04713</name>
</gene>
<sequence length="71" mass="7882">MDERLVSFEVCPRLIAEVVSACTGIPVSRLAQEHSERIDRFSSELRLRIRGQEQAMQAIEKSVRASAAGPV</sequence>
<protein>
    <submittedName>
        <fullName evidence="1">ClpB protein</fullName>
    </submittedName>
</protein>
<name>A0A0N8S8D6_PSEA0</name>
<comment type="caution">
    <text evidence="1">The sequence shown here is derived from an EMBL/GenBank/DDBJ whole genome shotgun (WGS) entry which is preliminary data.</text>
</comment>
<evidence type="ECO:0000313" key="2">
    <source>
        <dbReference type="Proteomes" id="UP000050420"/>
    </source>
</evidence>
<dbReference type="Proteomes" id="UP000050420">
    <property type="component" value="Unassembled WGS sequence"/>
</dbReference>
<evidence type="ECO:0000313" key="1">
    <source>
        <dbReference type="EMBL" id="KPY01296.1"/>
    </source>
</evidence>
<accession>A0A0N8S8D6</accession>
<dbReference type="Gene3D" id="3.40.50.300">
    <property type="entry name" value="P-loop containing nucleotide triphosphate hydrolases"/>
    <property type="match status" value="1"/>
</dbReference>
<dbReference type="PATRIC" id="fig|34065.5.peg.1670"/>
<reference evidence="1 2" key="1">
    <citation type="submission" date="2015-09" db="EMBL/GenBank/DDBJ databases">
        <title>Genome announcement of multiple Pseudomonas syringae strains.</title>
        <authorList>
            <person name="Thakur S."/>
            <person name="Wang P.W."/>
            <person name="Gong Y."/>
            <person name="Weir B.S."/>
            <person name="Guttman D.S."/>
        </authorList>
    </citation>
    <scope>NUCLEOTIDE SEQUENCE [LARGE SCALE GENOMIC DNA]</scope>
    <source>
        <strain evidence="1 2">ICMP4331</strain>
    </source>
</reference>